<evidence type="ECO:0000313" key="7">
    <source>
        <dbReference type="Proteomes" id="UP001217476"/>
    </source>
</evidence>
<protein>
    <submittedName>
        <fullName evidence="6">MurR/RpiR family transcriptional regulator</fullName>
    </submittedName>
</protein>
<accession>A0AAJ5VXG9</accession>
<evidence type="ECO:0000259" key="4">
    <source>
        <dbReference type="PROSITE" id="PS51071"/>
    </source>
</evidence>
<dbReference type="Gene3D" id="3.40.50.10490">
    <property type="entry name" value="Glucose-6-phosphate isomerase like protein, domain 1"/>
    <property type="match status" value="1"/>
</dbReference>
<dbReference type="SUPFAM" id="SSF46689">
    <property type="entry name" value="Homeodomain-like"/>
    <property type="match status" value="1"/>
</dbReference>
<name>A0AAJ5VXG9_9HYPH</name>
<dbReference type="InterPro" id="IPR036388">
    <property type="entry name" value="WH-like_DNA-bd_sf"/>
</dbReference>
<dbReference type="PANTHER" id="PTHR30514">
    <property type="entry name" value="GLUCOKINASE"/>
    <property type="match status" value="1"/>
</dbReference>
<dbReference type="Pfam" id="PF01418">
    <property type="entry name" value="HTH_6"/>
    <property type="match status" value="1"/>
</dbReference>
<dbReference type="AlphaFoldDB" id="A0AAJ5VXG9"/>
<dbReference type="SUPFAM" id="SSF53697">
    <property type="entry name" value="SIS domain"/>
    <property type="match status" value="1"/>
</dbReference>
<evidence type="ECO:0000256" key="1">
    <source>
        <dbReference type="ARBA" id="ARBA00023015"/>
    </source>
</evidence>
<dbReference type="InterPro" id="IPR001347">
    <property type="entry name" value="SIS_dom"/>
</dbReference>
<dbReference type="InterPro" id="IPR000281">
    <property type="entry name" value="HTH_RpiR"/>
</dbReference>
<dbReference type="InterPro" id="IPR046348">
    <property type="entry name" value="SIS_dom_sf"/>
</dbReference>
<dbReference type="Pfam" id="PF01380">
    <property type="entry name" value="SIS"/>
    <property type="match status" value="1"/>
</dbReference>
<dbReference type="GO" id="GO:0003677">
    <property type="term" value="F:DNA binding"/>
    <property type="evidence" value="ECO:0007669"/>
    <property type="project" value="UniProtKB-KW"/>
</dbReference>
<organism evidence="6 7">
    <name type="scientific">Candidatus Devosia phytovorans</name>
    <dbReference type="NCBI Taxonomy" id="3121372"/>
    <lineage>
        <taxon>Bacteria</taxon>
        <taxon>Pseudomonadati</taxon>
        <taxon>Pseudomonadota</taxon>
        <taxon>Alphaproteobacteria</taxon>
        <taxon>Hyphomicrobiales</taxon>
        <taxon>Devosiaceae</taxon>
        <taxon>Devosia</taxon>
    </lineage>
</organism>
<dbReference type="GO" id="GO:0097367">
    <property type="term" value="F:carbohydrate derivative binding"/>
    <property type="evidence" value="ECO:0007669"/>
    <property type="project" value="InterPro"/>
</dbReference>
<evidence type="ECO:0000313" key="6">
    <source>
        <dbReference type="EMBL" id="WEK06554.1"/>
    </source>
</evidence>
<keyword evidence="2" id="KW-0238">DNA-binding</keyword>
<dbReference type="GO" id="GO:1901135">
    <property type="term" value="P:carbohydrate derivative metabolic process"/>
    <property type="evidence" value="ECO:0007669"/>
    <property type="project" value="InterPro"/>
</dbReference>
<dbReference type="InterPro" id="IPR047640">
    <property type="entry name" value="RpiR-like"/>
</dbReference>
<evidence type="ECO:0000259" key="5">
    <source>
        <dbReference type="PROSITE" id="PS51464"/>
    </source>
</evidence>
<sequence length="304" mass="32758">MAENSRRTKNGLPAQTLVAQRIAQHYPELSSALRQFADHVQAEPLTLARMSIHEAVETVGVSVATANRFATAIGFSGYAEFRSELIRGFEALFAPAERLKQKLAEGASPQDVMIASLREDIANLEATIANLTAAQTDKAVEMIVNAERIYIAGFENAASLANILAVGLELTGKSVRTAENGSGVVGAARQLFKFGEKDLVIAIAFSFYMRDTLVVTQHASQHGIPVLAITDHLKSPLTAMSRMALLVEAHHEFNPPSDTAILGLIEALVAAVASKTPNAAEVVEKFAAYTYPWMISSPMDWPPD</sequence>
<proteinExistence type="predicted"/>
<dbReference type="PROSITE" id="PS51464">
    <property type="entry name" value="SIS"/>
    <property type="match status" value="1"/>
</dbReference>
<reference evidence="6" key="1">
    <citation type="submission" date="2023-03" db="EMBL/GenBank/DDBJ databases">
        <title>Andean soil-derived lignocellulolytic bacterial consortium as a source of novel taxa and putative plastic-active enzymes.</title>
        <authorList>
            <person name="Diaz-Garcia L."/>
            <person name="Chuvochina M."/>
            <person name="Feuerriegel G."/>
            <person name="Bunk B."/>
            <person name="Sproer C."/>
            <person name="Streit W.R."/>
            <person name="Rodriguez L.M."/>
            <person name="Overmann J."/>
            <person name="Jimenez D.J."/>
        </authorList>
    </citation>
    <scope>NUCLEOTIDE SEQUENCE</scope>
    <source>
        <strain evidence="6">MAG 4196</strain>
    </source>
</reference>
<dbReference type="Proteomes" id="UP001217476">
    <property type="component" value="Chromosome"/>
</dbReference>
<keyword evidence="1" id="KW-0805">Transcription regulation</keyword>
<dbReference type="InterPro" id="IPR009057">
    <property type="entry name" value="Homeodomain-like_sf"/>
</dbReference>
<dbReference type="InterPro" id="IPR035472">
    <property type="entry name" value="RpiR-like_SIS"/>
</dbReference>
<gene>
    <name evidence="6" type="ORF">P0Y65_10020</name>
</gene>
<evidence type="ECO:0000256" key="2">
    <source>
        <dbReference type="ARBA" id="ARBA00023125"/>
    </source>
</evidence>
<feature type="domain" description="HTH rpiR-type" evidence="4">
    <location>
        <begin position="16"/>
        <end position="92"/>
    </location>
</feature>
<dbReference type="Gene3D" id="1.10.10.10">
    <property type="entry name" value="Winged helix-like DNA-binding domain superfamily/Winged helix DNA-binding domain"/>
    <property type="match status" value="1"/>
</dbReference>
<dbReference type="CDD" id="cd05013">
    <property type="entry name" value="SIS_RpiR"/>
    <property type="match status" value="1"/>
</dbReference>
<dbReference type="EMBL" id="CP119312">
    <property type="protein sequence ID" value="WEK06554.1"/>
    <property type="molecule type" value="Genomic_DNA"/>
</dbReference>
<keyword evidence="3" id="KW-0804">Transcription</keyword>
<evidence type="ECO:0000256" key="3">
    <source>
        <dbReference type="ARBA" id="ARBA00023163"/>
    </source>
</evidence>
<dbReference type="PROSITE" id="PS51071">
    <property type="entry name" value="HTH_RPIR"/>
    <property type="match status" value="1"/>
</dbReference>
<feature type="domain" description="SIS" evidence="5">
    <location>
        <begin position="139"/>
        <end position="278"/>
    </location>
</feature>
<dbReference type="GO" id="GO:0003700">
    <property type="term" value="F:DNA-binding transcription factor activity"/>
    <property type="evidence" value="ECO:0007669"/>
    <property type="project" value="InterPro"/>
</dbReference>